<evidence type="ECO:0000313" key="3">
    <source>
        <dbReference type="Proteomes" id="UP001597216"/>
    </source>
</evidence>
<keyword evidence="1" id="KW-0812">Transmembrane</keyword>
<feature type="transmembrane region" description="Helical" evidence="1">
    <location>
        <begin position="964"/>
        <end position="985"/>
    </location>
</feature>
<dbReference type="SUPFAM" id="SSF82714">
    <property type="entry name" value="Multidrug efflux transporter AcrB TolC docking domain, DN and DC subdomains"/>
    <property type="match status" value="2"/>
</dbReference>
<feature type="transmembrane region" description="Helical" evidence="1">
    <location>
        <begin position="26"/>
        <end position="46"/>
    </location>
</feature>
<feature type="transmembrane region" description="Helical" evidence="1">
    <location>
        <begin position="438"/>
        <end position="463"/>
    </location>
</feature>
<dbReference type="SUPFAM" id="SSF82693">
    <property type="entry name" value="Multidrug efflux transporter AcrB pore domain, PN1, PN2, PC1 and PC2 subdomains"/>
    <property type="match status" value="3"/>
</dbReference>
<dbReference type="SUPFAM" id="SSF82866">
    <property type="entry name" value="Multidrug efflux transporter AcrB transmembrane domain"/>
    <property type="match status" value="2"/>
</dbReference>
<dbReference type="EMBL" id="JBHTLQ010000023">
    <property type="protein sequence ID" value="MFD1191186.1"/>
    <property type="molecule type" value="Genomic_DNA"/>
</dbReference>
<organism evidence="2 3">
    <name type="scientific">Phenylobacterium conjunctum</name>
    <dbReference type="NCBI Taxonomy" id="1298959"/>
    <lineage>
        <taxon>Bacteria</taxon>
        <taxon>Pseudomonadati</taxon>
        <taxon>Pseudomonadota</taxon>
        <taxon>Alphaproteobacteria</taxon>
        <taxon>Caulobacterales</taxon>
        <taxon>Caulobacteraceae</taxon>
        <taxon>Phenylobacterium</taxon>
    </lineage>
</organism>
<keyword evidence="1" id="KW-1133">Transmembrane helix</keyword>
<feature type="transmembrane region" description="Helical" evidence="1">
    <location>
        <begin position="862"/>
        <end position="885"/>
    </location>
</feature>
<dbReference type="PRINTS" id="PR00702">
    <property type="entry name" value="ACRIFLAVINRP"/>
</dbReference>
<dbReference type="Gene3D" id="3.30.70.1430">
    <property type="entry name" value="Multidrug efflux transporter AcrB pore domain"/>
    <property type="match status" value="2"/>
</dbReference>
<dbReference type="Gene3D" id="3.30.2090.10">
    <property type="entry name" value="Multidrug efflux transporter AcrB TolC docking domain, DN and DC subdomains"/>
    <property type="match status" value="2"/>
</dbReference>
<sequence>MSGSDPYAGEGEGGLRISAWAIKNPVPVAVLFIAMVLAGMVAYTGLPIKQFPNVQFPMVSVTVTQNGAAPAEMETQVTRPVEDALAGISDVKNIYSTVSQGVSTTNIEFELGQDLQKKTDDVRSKIDQTRAVLPREIDEPTVTRVELDSSPILTYSVEAPAMSDTELSWFIDDTVSRALQSAKGVSQISRVGGVNREINVIIDPDKLAARGLTAAAVNTALRSFDQDAAGGRTSVGGREQTVRVLGAANTLDALRDLTIPTGGGRYVKLTEVAEVGDGSSEVRGFARFNNRPVVGFQVMKTRDSSDVRVDDEVVKALDTLAKAHPGVTFTRIFSSVDETRASFEATQHVLLEGMILAALVVFIFLRDWRSTMITAAAMPISLIPTFFVMNMFGFSLNVVTLLALTLVIGILVDDAIVEIENIEKRVAQGMRPWEASMIGADAIGLAVVATTMAIVVVFAPVSFMTGMAGQFFREFGLTVCVAVLFSLVVARLLTPLMAAYLLKPAKTAHERKPFEGFYRNALEWALDHRIIACIAGGVLFVASLLMVPLLPQGFQPAGDPDYIYVNLQGPPGATAKDMEDVAARVSNIFQGREGVRGVFTQVGSTAATGGPGFGGGGGGSDLRDGTVIVLLNTKRSITGDELKNATRQALREVPDARVSFLDFQGGAGIQQVLTSDDPAALQRAALELEKQMRTVRLIADPKPSVPPTGPELVIRPRADEAARLGVSVDTIAQIARVATVGDIDANVAKLTSGERRIPIRIRMPADARADLERIKSLRVPTASGGMTTLDAVADVSFQAGPARIERLNRKRQLTVQAELNGTVQGPAYAEIQKLPIMQQIKDKKIPGVAPAETGQLEAMVELFSSFGLALISGVLMIYGVLVLLFRSFFKPAVILTALPLSFGGAFVGLLAFNLSLSVPSLIGFLMLMGLAAKNSILLVEYAIEREREGVEQRQALLEACRERARPIVMTTVAMAAGMLPTALALEKGAEFRQPMAVAVIGGLITSTLLSLVLVPVVYEFVDDFETWLRPKLAKLITPREAPAEDREGQESTVR</sequence>
<dbReference type="Proteomes" id="UP001597216">
    <property type="component" value="Unassembled WGS sequence"/>
</dbReference>
<gene>
    <name evidence="2" type="ORF">ACFQ27_11400</name>
</gene>
<evidence type="ECO:0000256" key="1">
    <source>
        <dbReference type="SAM" id="Phobius"/>
    </source>
</evidence>
<feature type="transmembrane region" description="Helical" evidence="1">
    <location>
        <begin position="892"/>
        <end position="915"/>
    </location>
</feature>
<feature type="transmembrane region" description="Helical" evidence="1">
    <location>
        <begin position="921"/>
        <end position="943"/>
    </location>
</feature>
<comment type="caution">
    <text evidence="2">The sequence shown here is derived from an EMBL/GenBank/DDBJ whole genome shotgun (WGS) entry which is preliminary data.</text>
</comment>
<dbReference type="RefSeq" id="WP_377353671.1">
    <property type="nucleotide sequence ID" value="NZ_JBHTLQ010000023.1"/>
</dbReference>
<reference evidence="3" key="1">
    <citation type="journal article" date="2019" name="Int. J. Syst. Evol. Microbiol.">
        <title>The Global Catalogue of Microorganisms (GCM) 10K type strain sequencing project: providing services to taxonomists for standard genome sequencing and annotation.</title>
        <authorList>
            <consortium name="The Broad Institute Genomics Platform"/>
            <consortium name="The Broad Institute Genome Sequencing Center for Infectious Disease"/>
            <person name="Wu L."/>
            <person name="Ma J."/>
        </authorList>
    </citation>
    <scope>NUCLEOTIDE SEQUENCE [LARGE SCALE GENOMIC DNA]</scope>
    <source>
        <strain evidence="3">CCUG 55074</strain>
    </source>
</reference>
<accession>A0ABW3T4D9</accession>
<dbReference type="Gene3D" id="3.30.70.1320">
    <property type="entry name" value="Multidrug efflux transporter AcrB pore domain like"/>
    <property type="match status" value="1"/>
</dbReference>
<dbReference type="PANTHER" id="PTHR32063">
    <property type="match status" value="1"/>
</dbReference>
<name>A0ABW3T4D9_9CAUL</name>
<dbReference type="Pfam" id="PF00873">
    <property type="entry name" value="ACR_tran"/>
    <property type="match status" value="1"/>
</dbReference>
<dbReference type="Gene3D" id="3.30.70.1440">
    <property type="entry name" value="Multidrug efflux transporter AcrB pore domain"/>
    <property type="match status" value="1"/>
</dbReference>
<evidence type="ECO:0000313" key="2">
    <source>
        <dbReference type="EMBL" id="MFD1191186.1"/>
    </source>
</evidence>
<dbReference type="Gene3D" id="1.20.1640.10">
    <property type="entry name" value="Multidrug efflux transporter AcrB transmembrane domain"/>
    <property type="match status" value="2"/>
</dbReference>
<proteinExistence type="predicted"/>
<feature type="transmembrane region" description="Helical" evidence="1">
    <location>
        <begin position="348"/>
        <end position="365"/>
    </location>
</feature>
<feature type="transmembrane region" description="Helical" evidence="1">
    <location>
        <begin position="997"/>
        <end position="1021"/>
    </location>
</feature>
<feature type="transmembrane region" description="Helical" evidence="1">
    <location>
        <begin position="475"/>
        <end position="502"/>
    </location>
</feature>
<keyword evidence="3" id="KW-1185">Reference proteome</keyword>
<dbReference type="PANTHER" id="PTHR32063:SF77">
    <property type="entry name" value="ACR FAMILY TRANSPORT PROTEIN"/>
    <property type="match status" value="1"/>
</dbReference>
<protein>
    <submittedName>
        <fullName evidence="2">Efflux RND transporter permease subunit</fullName>
    </submittedName>
</protein>
<dbReference type="InterPro" id="IPR001036">
    <property type="entry name" value="Acrflvin-R"/>
</dbReference>
<dbReference type="InterPro" id="IPR027463">
    <property type="entry name" value="AcrB_DN_DC_subdom"/>
</dbReference>
<keyword evidence="1" id="KW-0472">Membrane</keyword>